<dbReference type="InterPro" id="IPR013087">
    <property type="entry name" value="Znf_C2H2_type"/>
</dbReference>
<dbReference type="Gene3D" id="3.30.160.60">
    <property type="entry name" value="Classic Zinc Finger"/>
    <property type="match status" value="1"/>
</dbReference>
<evidence type="ECO:0000259" key="7">
    <source>
        <dbReference type="PROSITE" id="PS50157"/>
    </source>
</evidence>
<dbReference type="Proteomes" id="UP000830375">
    <property type="component" value="Unassembled WGS sequence"/>
</dbReference>
<keyword evidence="3" id="KW-0804">Transcription</keyword>
<dbReference type="EMBL" id="JACTAM010000016">
    <property type="protein sequence ID" value="KAI2655470.1"/>
    <property type="molecule type" value="Genomic_DNA"/>
</dbReference>
<keyword evidence="5" id="KW-0863">Zinc-finger</keyword>
<dbReference type="PROSITE" id="PS50157">
    <property type="entry name" value="ZINC_FINGER_C2H2_2"/>
    <property type="match status" value="1"/>
</dbReference>
<evidence type="ECO:0000256" key="4">
    <source>
        <dbReference type="ARBA" id="ARBA00023242"/>
    </source>
</evidence>
<evidence type="ECO:0000256" key="6">
    <source>
        <dbReference type="SAM" id="MobiDB-lite"/>
    </source>
</evidence>
<protein>
    <submittedName>
        <fullName evidence="8">Cyclic AMP-responsive element-binding protein 5</fullName>
    </submittedName>
</protein>
<accession>A0ABQ8LYJ8</accession>
<evidence type="ECO:0000256" key="1">
    <source>
        <dbReference type="ARBA" id="ARBA00004123"/>
    </source>
</evidence>
<sequence>MLRSPGGAPDFNFSPLLCVQVYEEPVTVMNSEQERPFVCSAPGCSQRFPTEDHLMIHRHKHEMTLKFPSIKNDNMLSGDEGKGEQCREEKKISLNNYDEKVVDCIFRDQTPTPTRFLKNCEEVGLFSELDCSIEQEFCKAQEEEDSKQNITLHGQGGPNQHQQTHSRMSNHDSSIVIQQALPSPQSSSVITQAPSTNRQIG</sequence>
<keyword evidence="9" id="KW-1185">Reference proteome</keyword>
<dbReference type="InterPro" id="IPR036236">
    <property type="entry name" value="Znf_C2H2_sf"/>
</dbReference>
<keyword evidence="5" id="KW-0862">Zinc</keyword>
<keyword evidence="4" id="KW-0539">Nucleus</keyword>
<dbReference type="InterPro" id="IPR051027">
    <property type="entry name" value="bZIP_transcription_factors"/>
</dbReference>
<evidence type="ECO:0000256" key="3">
    <source>
        <dbReference type="ARBA" id="ARBA00023163"/>
    </source>
</evidence>
<feature type="domain" description="C2H2-type" evidence="7">
    <location>
        <begin position="37"/>
        <end position="61"/>
    </location>
</feature>
<evidence type="ECO:0000313" key="8">
    <source>
        <dbReference type="EMBL" id="KAI2655470.1"/>
    </source>
</evidence>
<dbReference type="PANTHER" id="PTHR19304">
    <property type="entry name" value="CYCLIC-AMP RESPONSE ELEMENT BINDING PROTEIN"/>
    <property type="match status" value="1"/>
</dbReference>
<keyword evidence="2" id="KW-0805">Transcription regulation</keyword>
<dbReference type="SUPFAM" id="SSF57667">
    <property type="entry name" value="beta-beta-alpha zinc fingers"/>
    <property type="match status" value="1"/>
</dbReference>
<gene>
    <name evidence="8" type="ORF">H4Q32_017874</name>
</gene>
<comment type="caution">
    <text evidence="8">The sequence shown here is derived from an EMBL/GenBank/DDBJ whole genome shotgun (WGS) entry which is preliminary data.</text>
</comment>
<proteinExistence type="predicted"/>
<name>A0ABQ8LYJ8_LABRO</name>
<comment type="subcellular location">
    <subcellularLocation>
        <location evidence="1">Nucleus</location>
    </subcellularLocation>
</comment>
<evidence type="ECO:0000256" key="5">
    <source>
        <dbReference type="PROSITE-ProRule" id="PRU00042"/>
    </source>
</evidence>
<reference evidence="8 9" key="1">
    <citation type="submission" date="2022-01" db="EMBL/GenBank/DDBJ databases">
        <title>A high-quality chromosome-level genome assembly of rohu carp, Labeo rohita.</title>
        <authorList>
            <person name="Arick M.A. II"/>
            <person name="Hsu C.-Y."/>
            <person name="Magbanua Z."/>
            <person name="Pechanova O."/>
            <person name="Grover C."/>
            <person name="Miller E."/>
            <person name="Thrash A."/>
            <person name="Ezzel L."/>
            <person name="Alam S."/>
            <person name="Benzie J."/>
            <person name="Hamilton M."/>
            <person name="Karsi A."/>
            <person name="Lawrence M.L."/>
            <person name="Peterson D.G."/>
        </authorList>
    </citation>
    <scope>NUCLEOTIDE SEQUENCE [LARGE SCALE GENOMIC DNA]</scope>
    <source>
        <strain evidence="9">BAU-BD-2019</strain>
        <tissue evidence="8">Blood</tissue>
    </source>
</reference>
<evidence type="ECO:0000256" key="2">
    <source>
        <dbReference type="ARBA" id="ARBA00023015"/>
    </source>
</evidence>
<organism evidence="8 9">
    <name type="scientific">Labeo rohita</name>
    <name type="common">Indian major carp</name>
    <name type="synonym">Cyprinus rohita</name>
    <dbReference type="NCBI Taxonomy" id="84645"/>
    <lineage>
        <taxon>Eukaryota</taxon>
        <taxon>Metazoa</taxon>
        <taxon>Chordata</taxon>
        <taxon>Craniata</taxon>
        <taxon>Vertebrata</taxon>
        <taxon>Euteleostomi</taxon>
        <taxon>Actinopterygii</taxon>
        <taxon>Neopterygii</taxon>
        <taxon>Teleostei</taxon>
        <taxon>Ostariophysi</taxon>
        <taxon>Cypriniformes</taxon>
        <taxon>Cyprinidae</taxon>
        <taxon>Labeoninae</taxon>
        <taxon>Labeonini</taxon>
        <taxon>Labeo</taxon>
    </lineage>
</organism>
<feature type="region of interest" description="Disordered" evidence="6">
    <location>
        <begin position="150"/>
        <end position="201"/>
    </location>
</feature>
<evidence type="ECO:0000313" key="9">
    <source>
        <dbReference type="Proteomes" id="UP000830375"/>
    </source>
</evidence>
<keyword evidence="5" id="KW-0479">Metal-binding</keyword>
<dbReference type="PROSITE" id="PS00028">
    <property type="entry name" value="ZINC_FINGER_C2H2_1"/>
    <property type="match status" value="1"/>
</dbReference>